<accession>A0A841T6U7</accession>
<evidence type="ECO:0000313" key="1">
    <source>
        <dbReference type="EMBL" id="MBB6676612.1"/>
    </source>
</evidence>
<name>A0A841T6U7_9BACL</name>
<dbReference type="EMBL" id="JACJVN010000019">
    <property type="protein sequence ID" value="MBB6676612.1"/>
    <property type="molecule type" value="Genomic_DNA"/>
</dbReference>
<gene>
    <name evidence="1" type="ORF">H4Q31_04635</name>
</gene>
<sequence>MAIILIILTVVFFFTFLSIDARLKKQNENTERVIERLDLIYNEMKKQDDRNIEH</sequence>
<dbReference type="Proteomes" id="UP000574133">
    <property type="component" value="Unassembled WGS sequence"/>
</dbReference>
<evidence type="ECO:0000313" key="2">
    <source>
        <dbReference type="Proteomes" id="UP000574133"/>
    </source>
</evidence>
<organism evidence="1 2">
    <name type="scientific">Cohnella lubricantis</name>
    <dbReference type="NCBI Taxonomy" id="2163172"/>
    <lineage>
        <taxon>Bacteria</taxon>
        <taxon>Bacillati</taxon>
        <taxon>Bacillota</taxon>
        <taxon>Bacilli</taxon>
        <taxon>Bacillales</taxon>
        <taxon>Paenibacillaceae</taxon>
        <taxon>Cohnella</taxon>
    </lineage>
</organism>
<dbReference type="RefSeq" id="WP_185177900.1">
    <property type="nucleotide sequence ID" value="NZ_CBCSEP010000016.1"/>
</dbReference>
<dbReference type="AlphaFoldDB" id="A0A841T6U7"/>
<comment type="caution">
    <text evidence="1">The sequence shown here is derived from an EMBL/GenBank/DDBJ whole genome shotgun (WGS) entry which is preliminary data.</text>
</comment>
<reference evidence="1 2" key="1">
    <citation type="submission" date="2020-08" db="EMBL/GenBank/DDBJ databases">
        <title>Cohnella phylogeny.</title>
        <authorList>
            <person name="Dunlap C."/>
        </authorList>
    </citation>
    <scope>NUCLEOTIDE SEQUENCE [LARGE SCALE GENOMIC DNA]</scope>
    <source>
        <strain evidence="1 2">DSM 103658</strain>
    </source>
</reference>
<proteinExistence type="predicted"/>
<keyword evidence="2" id="KW-1185">Reference proteome</keyword>
<protein>
    <submittedName>
        <fullName evidence="1">Uncharacterized protein</fullName>
    </submittedName>
</protein>